<evidence type="ECO:0000256" key="1">
    <source>
        <dbReference type="SAM" id="MobiDB-lite"/>
    </source>
</evidence>
<feature type="compositionally biased region" description="Basic and acidic residues" evidence="1">
    <location>
        <begin position="568"/>
        <end position="578"/>
    </location>
</feature>
<name>A0A6I8NRW0_ORNAN</name>
<protein>
    <recommendedName>
        <fullName evidence="2">KAP NTPase domain-containing protein</fullName>
    </recommendedName>
</protein>
<dbReference type="PANTHER" id="PTHR22674">
    <property type="entry name" value="NTPASE, KAP FAMILY P-LOOP DOMAIN-CONTAINING 1"/>
    <property type="match status" value="1"/>
</dbReference>
<dbReference type="InterPro" id="IPR052754">
    <property type="entry name" value="NTPase_KAP_P-loop"/>
</dbReference>
<reference evidence="3 4" key="1">
    <citation type="journal article" date="2008" name="Nature">
        <title>Genome analysis of the platypus reveals unique signatures of evolution.</title>
        <authorList>
            <person name="Warren W.C."/>
            <person name="Hillier L.W."/>
            <person name="Marshall Graves J.A."/>
            <person name="Birney E."/>
            <person name="Ponting C.P."/>
            <person name="Grutzner F."/>
            <person name="Belov K."/>
            <person name="Miller W."/>
            <person name="Clarke L."/>
            <person name="Chinwalla A.T."/>
            <person name="Yang S.P."/>
            <person name="Heger A."/>
            <person name="Locke D.P."/>
            <person name="Miethke P."/>
            <person name="Waters P.D."/>
            <person name="Veyrunes F."/>
            <person name="Fulton L."/>
            <person name="Fulton B."/>
            <person name="Graves T."/>
            <person name="Wallis J."/>
            <person name="Puente X.S."/>
            <person name="Lopez-Otin C."/>
            <person name="Ordonez G.R."/>
            <person name="Eichler E.E."/>
            <person name="Chen L."/>
            <person name="Cheng Z."/>
            <person name="Deakin J.E."/>
            <person name="Alsop A."/>
            <person name="Thompson K."/>
            <person name="Kirby P."/>
            <person name="Papenfuss A.T."/>
            <person name="Wakefield M.J."/>
            <person name="Olender T."/>
            <person name="Lancet D."/>
            <person name="Huttley G.A."/>
            <person name="Smit A.F."/>
            <person name="Pask A."/>
            <person name="Temple-Smith P."/>
            <person name="Batzer M.A."/>
            <person name="Walker J.A."/>
            <person name="Konkel M.K."/>
            <person name="Harris R.S."/>
            <person name="Whittington C.M."/>
            <person name="Wong E.S."/>
            <person name="Gemmell N.J."/>
            <person name="Buschiazzo E."/>
            <person name="Vargas Jentzsch I.M."/>
            <person name="Merkel A."/>
            <person name="Schmitz J."/>
            <person name="Zemann A."/>
            <person name="Churakov G."/>
            <person name="Kriegs J.O."/>
            <person name="Brosius J."/>
            <person name="Murchison E.P."/>
            <person name="Sachidanandam R."/>
            <person name="Smith C."/>
            <person name="Hannon G.J."/>
            <person name="Tsend-Ayush E."/>
            <person name="McMillan D."/>
            <person name="Attenborough R."/>
            <person name="Rens W."/>
            <person name="Ferguson-Smith M."/>
            <person name="Lefevre C.M."/>
            <person name="Sharp J.A."/>
            <person name="Nicholas K.R."/>
            <person name="Ray D.A."/>
            <person name="Kube M."/>
            <person name="Reinhardt R."/>
            <person name="Pringle T.H."/>
            <person name="Taylor J."/>
            <person name="Jones R.C."/>
            <person name="Nixon B."/>
            <person name="Dacheux J.L."/>
            <person name="Niwa H."/>
            <person name="Sekita Y."/>
            <person name="Huang X."/>
            <person name="Stark A."/>
            <person name="Kheradpour P."/>
            <person name="Kellis M."/>
            <person name="Flicek P."/>
            <person name="Chen Y."/>
            <person name="Webber C."/>
            <person name="Hardison R."/>
            <person name="Nelson J."/>
            <person name="Hallsworth-Pepin K."/>
            <person name="Delehaunty K."/>
            <person name="Markovic C."/>
            <person name="Minx P."/>
            <person name="Feng Y."/>
            <person name="Kremitzki C."/>
            <person name="Mitreva M."/>
            <person name="Glasscock J."/>
            <person name="Wylie T."/>
            <person name="Wohldmann P."/>
            <person name="Thiru P."/>
            <person name="Nhan M.N."/>
            <person name="Pohl C.S."/>
            <person name="Smith S.M."/>
            <person name="Hou S."/>
            <person name="Nefedov M."/>
            <person name="de Jong P.J."/>
            <person name="Renfree M.B."/>
            <person name="Mardis E.R."/>
            <person name="Wilson R.K."/>
        </authorList>
    </citation>
    <scope>NUCLEOTIDE SEQUENCE [LARGE SCALE GENOMIC DNA]</scope>
    <source>
        <strain evidence="3 4">Glennie</strain>
    </source>
</reference>
<proteinExistence type="predicted"/>
<dbReference type="FunCoup" id="A0A6I8NRW0">
    <property type="interactions" value="9"/>
</dbReference>
<evidence type="ECO:0000313" key="4">
    <source>
        <dbReference type="Proteomes" id="UP000002279"/>
    </source>
</evidence>
<dbReference type="PANTHER" id="PTHR22674:SF8">
    <property type="entry name" value="KAP NTPASE DOMAIN-CONTAINING PROTEIN"/>
    <property type="match status" value="1"/>
</dbReference>
<keyword evidence="4" id="KW-1185">Reference proteome</keyword>
<reference evidence="3" key="3">
    <citation type="submission" date="2025-09" db="UniProtKB">
        <authorList>
            <consortium name="Ensembl"/>
        </authorList>
    </citation>
    <scope>IDENTIFICATION</scope>
    <source>
        <strain evidence="3">Glennie</strain>
    </source>
</reference>
<dbReference type="Ensembl" id="ENSOANT00000067060.1">
    <property type="protein sequence ID" value="ENSOANP00000043792.1"/>
    <property type="gene ID" value="ENSOANG00000037686.1"/>
</dbReference>
<sequence length="624" mass="69144">LQRETIPKDRQEMERGGPAPRGCRGWDLVAVLFQLLFFRPVPDRSAPARSNIQHIFIRFSAWEFAGSDRLWAGLVTTLCDRVEEHFGLLPVSLFRALRRERELRQAAAEVRWESRKILCLPLVAILALVMGIPLSPGDPSERAVALAEGLGGAVAGAAVARALPLVVTVAKNAMVTLKGQVERQMNRTDLSGQLDFMNGVKREVRVITACVRAMESFQRRRIRIVLQVSDLDKCSPDKLLGVLEALSILLSERDAPFVSILAVDPGVVAEGVETSLSRRGLSYNGYAFLNRLVTLPFSVPPMGRESRQQLLAGVVRDNQRLATETKEDDGDGIGVGVAGDQGGPGTIQHIRDAHDSLLSPSMVAFMSDSVVDMRRLTNSVAISMHLLVPDRVGHSPCPTWDSRELRPLKLAAWVMLANQWPCHLSWLLQCLEDERQLQGVVPAAPSEPLWETFERYREEFDLMKPHLGRFLVLDGDPELFQQFLRGQFRDPPEPFHTSEADLYLPVTVNLDLSIKRRLELLRGSRTSSSRPVPAVRRLPVCAGLRLDQGEGLTSQAARSRALLGVPREGMKEVGERRRANQRAGVRHLPSDSCPPLTSYKGLPGDPEDEKGRPRASSWGGGWSV</sequence>
<evidence type="ECO:0000259" key="2">
    <source>
        <dbReference type="Pfam" id="PF07693"/>
    </source>
</evidence>
<dbReference type="InterPro" id="IPR011646">
    <property type="entry name" value="KAP_P-loop"/>
</dbReference>
<organism evidence="3 4">
    <name type="scientific">Ornithorhynchus anatinus</name>
    <name type="common">Duckbill platypus</name>
    <dbReference type="NCBI Taxonomy" id="9258"/>
    <lineage>
        <taxon>Eukaryota</taxon>
        <taxon>Metazoa</taxon>
        <taxon>Chordata</taxon>
        <taxon>Craniata</taxon>
        <taxon>Vertebrata</taxon>
        <taxon>Euteleostomi</taxon>
        <taxon>Mammalia</taxon>
        <taxon>Monotremata</taxon>
        <taxon>Ornithorhynchidae</taxon>
        <taxon>Ornithorhynchus</taxon>
    </lineage>
</organism>
<dbReference type="OMA" id="MKGMANN"/>
<dbReference type="Pfam" id="PF07693">
    <property type="entry name" value="KAP_NTPase"/>
    <property type="match status" value="1"/>
</dbReference>
<feature type="region of interest" description="Disordered" evidence="1">
    <location>
        <begin position="567"/>
        <end position="624"/>
    </location>
</feature>
<accession>A0A6I8NRW0</accession>
<dbReference type="InParanoid" id="A0A6I8NRW0"/>
<dbReference type="AlphaFoldDB" id="A0A6I8NRW0"/>
<reference evidence="3" key="2">
    <citation type="submission" date="2025-08" db="UniProtKB">
        <authorList>
            <consortium name="Ensembl"/>
        </authorList>
    </citation>
    <scope>IDENTIFICATION</scope>
    <source>
        <strain evidence="3">Glennie</strain>
    </source>
</reference>
<feature type="domain" description="KAP NTPase" evidence="2">
    <location>
        <begin position="53"/>
        <end position="380"/>
    </location>
</feature>
<evidence type="ECO:0000313" key="3">
    <source>
        <dbReference type="Ensembl" id="ENSOANP00000043792.1"/>
    </source>
</evidence>
<dbReference type="GeneTree" id="ENSGT00650000093443"/>
<dbReference type="Bgee" id="ENSOANG00000037686">
    <property type="expression patterns" value="Expressed in fibroblast"/>
</dbReference>
<dbReference type="Proteomes" id="UP000002279">
    <property type="component" value="Chromosome 5"/>
</dbReference>